<dbReference type="SUPFAM" id="SSF50494">
    <property type="entry name" value="Trypsin-like serine proteases"/>
    <property type="match status" value="1"/>
</dbReference>
<keyword evidence="1" id="KW-1015">Disulfide bond</keyword>
<feature type="signal peptide" evidence="2">
    <location>
        <begin position="1"/>
        <end position="23"/>
    </location>
</feature>
<dbReference type="PANTHER" id="PTHR24252">
    <property type="entry name" value="ACROSIN-RELATED"/>
    <property type="match status" value="1"/>
</dbReference>
<dbReference type="Gene3D" id="2.40.10.10">
    <property type="entry name" value="Trypsin-like serine proteases"/>
    <property type="match status" value="1"/>
</dbReference>
<dbReference type="InterPro" id="IPR043504">
    <property type="entry name" value="Peptidase_S1_PA_chymotrypsin"/>
</dbReference>
<dbReference type="InterPro" id="IPR018114">
    <property type="entry name" value="TRYPSIN_HIS"/>
</dbReference>
<evidence type="ECO:0000256" key="2">
    <source>
        <dbReference type="SAM" id="SignalP"/>
    </source>
</evidence>
<dbReference type="InterPro" id="IPR009003">
    <property type="entry name" value="Peptidase_S1_PA"/>
</dbReference>
<keyword evidence="2" id="KW-0732">Signal</keyword>
<dbReference type="GO" id="GO:0006508">
    <property type="term" value="P:proteolysis"/>
    <property type="evidence" value="ECO:0007669"/>
    <property type="project" value="InterPro"/>
</dbReference>
<dbReference type="AlphaFoldDB" id="A0A915IZ34"/>
<feature type="domain" description="Peptidase S1" evidence="3">
    <location>
        <begin position="49"/>
        <end position="101"/>
    </location>
</feature>
<organism evidence="4 5">
    <name type="scientific">Romanomermis culicivorax</name>
    <name type="common">Nematode worm</name>
    <dbReference type="NCBI Taxonomy" id="13658"/>
    <lineage>
        <taxon>Eukaryota</taxon>
        <taxon>Metazoa</taxon>
        <taxon>Ecdysozoa</taxon>
        <taxon>Nematoda</taxon>
        <taxon>Enoplea</taxon>
        <taxon>Dorylaimia</taxon>
        <taxon>Mermithida</taxon>
        <taxon>Mermithoidea</taxon>
        <taxon>Mermithidae</taxon>
        <taxon>Romanomermis</taxon>
    </lineage>
</organism>
<sequence>MISHTIFLKIEFVLLHHCYLVQAASRNCGTPKIWPKFGQTIPNAGKYRIVSGYEPTQHSFPWIVSIGRSGEHFCGGSIIRCPKGEQAKVVVSAAHCFYGYGNDIVKV</sequence>
<dbReference type="GO" id="GO:0004252">
    <property type="term" value="F:serine-type endopeptidase activity"/>
    <property type="evidence" value="ECO:0007669"/>
    <property type="project" value="InterPro"/>
</dbReference>
<name>A0A915IZ34_ROMCU</name>
<keyword evidence="4" id="KW-1185">Reference proteome</keyword>
<evidence type="ECO:0000313" key="5">
    <source>
        <dbReference type="WBParaSite" id="nRc.2.0.1.t19466-RA"/>
    </source>
</evidence>
<reference evidence="5" key="1">
    <citation type="submission" date="2022-11" db="UniProtKB">
        <authorList>
            <consortium name="WormBaseParasite"/>
        </authorList>
    </citation>
    <scope>IDENTIFICATION</scope>
</reference>
<feature type="chain" id="PRO_5037366531" evidence="2">
    <location>
        <begin position="24"/>
        <end position="107"/>
    </location>
</feature>
<dbReference type="WBParaSite" id="nRc.2.0.1.t19466-RA">
    <property type="protein sequence ID" value="nRc.2.0.1.t19466-RA"/>
    <property type="gene ID" value="nRc.2.0.1.g19466"/>
</dbReference>
<dbReference type="Pfam" id="PF00089">
    <property type="entry name" value="Trypsin"/>
    <property type="match status" value="1"/>
</dbReference>
<proteinExistence type="predicted"/>
<evidence type="ECO:0000313" key="4">
    <source>
        <dbReference type="Proteomes" id="UP000887565"/>
    </source>
</evidence>
<accession>A0A915IZ34</accession>
<dbReference type="PROSITE" id="PS00134">
    <property type="entry name" value="TRYPSIN_HIS"/>
    <property type="match status" value="1"/>
</dbReference>
<dbReference type="InterPro" id="IPR001254">
    <property type="entry name" value="Trypsin_dom"/>
</dbReference>
<dbReference type="PANTHER" id="PTHR24252:SF7">
    <property type="entry name" value="HYALIN"/>
    <property type="match status" value="1"/>
</dbReference>
<evidence type="ECO:0000256" key="1">
    <source>
        <dbReference type="ARBA" id="ARBA00023157"/>
    </source>
</evidence>
<dbReference type="Proteomes" id="UP000887565">
    <property type="component" value="Unplaced"/>
</dbReference>
<protein>
    <submittedName>
        <fullName evidence="5">Peptidase S1 domain-containing protein</fullName>
    </submittedName>
</protein>
<evidence type="ECO:0000259" key="3">
    <source>
        <dbReference type="Pfam" id="PF00089"/>
    </source>
</evidence>